<proteinExistence type="predicted"/>
<evidence type="ECO:0000313" key="3">
    <source>
        <dbReference type="Proteomes" id="UP000653454"/>
    </source>
</evidence>
<sequence>MQAQQQVARQRWVRQKAEKIKELTVKGLEGELREMADRQQKEITDLKMAHAETLGRIQSKHSAALEELRRELEEEREAALVKERQLASGRMEKQILELEATYRSQRTRLAAEMQAESERAAAGLCERERETRREIEKWREEQEKILEQKKVEVEQEIAKQREKIEEEMKQKRIELEQEFETYKKEFEASQQAALKAKVTEIGVQHKRERDREIEKAIESMEAEAQAGRRELQDALR</sequence>
<dbReference type="GO" id="GO:0005929">
    <property type="term" value="C:cilium"/>
    <property type="evidence" value="ECO:0007669"/>
    <property type="project" value="GOC"/>
</dbReference>
<dbReference type="GO" id="GO:0034451">
    <property type="term" value="C:centriolar satellite"/>
    <property type="evidence" value="ECO:0007669"/>
    <property type="project" value="TreeGrafter"/>
</dbReference>
<gene>
    <name evidence="2" type="ORF">PLXY2_LOCUS2888</name>
</gene>
<dbReference type="AlphaFoldDB" id="A0A8S4DPR0"/>
<dbReference type="GO" id="GO:0035735">
    <property type="term" value="P:intraciliary transport involved in cilium assembly"/>
    <property type="evidence" value="ECO:0007669"/>
    <property type="project" value="InterPro"/>
</dbReference>
<keyword evidence="3" id="KW-1185">Reference proteome</keyword>
<dbReference type="InterPro" id="IPR030465">
    <property type="entry name" value="CEP131"/>
</dbReference>
<accession>A0A8S4DPR0</accession>
<reference evidence="2" key="1">
    <citation type="submission" date="2020-11" db="EMBL/GenBank/DDBJ databases">
        <authorList>
            <person name="Whiteford S."/>
        </authorList>
    </citation>
    <scope>NUCLEOTIDE SEQUENCE</scope>
</reference>
<comment type="caution">
    <text evidence="2">The sequence shown here is derived from an EMBL/GenBank/DDBJ whole genome shotgun (WGS) entry which is preliminary data.</text>
</comment>
<protein>
    <submittedName>
        <fullName evidence="2">(diamondback moth) hypothetical protein</fullName>
    </submittedName>
</protein>
<dbReference type="Proteomes" id="UP000653454">
    <property type="component" value="Unassembled WGS sequence"/>
</dbReference>
<feature type="coiled-coil region" evidence="1">
    <location>
        <begin position="121"/>
        <end position="223"/>
    </location>
</feature>
<organism evidence="2 3">
    <name type="scientific">Plutella xylostella</name>
    <name type="common">Diamondback moth</name>
    <name type="synonym">Plutella maculipennis</name>
    <dbReference type="NCBI Taxonomy" id="51655"/>
    <lineage>
        <taxon>Eukaryota</taxon>
        <taxon>Metazoa</taxon>
        <taxon>Ecdysozoa</taxon>
        <taxon>Arthropoda</taxon>
        <taxon>Hexapoda</taxon>
        <taxon>Insecta</taxon>
        <taxon>Pterygota</taxon>
        <taxon>Neoptera</taxon>
        <taxon>Endopterygota</taxon>
        <taxon>Lepidoptera</taxon>
        <taxon>Glossata</taxon>
        <taxon>Ditrysia</taxon>
        <taxon>Yponomeutoidea</taxon>
        <taxon>Plutellidae</taxon>
        <taxon>Plutella</taxon>
    </lineage>
</organism>
<dbReference type="PANTHER" id="PTHR31540">
    <property type="entry name" value="CENTROSOMAL PROTEIN OF 131 KDA"/>
    <property type="match status" value="1"/>
</dbReference>
<name>A0A8S4DPR0_PLUXY</name>
<evidence type="ECO:0000313" key="2">
    <source>
        <dbReference type="EMBL" id="CAG9103004.1"/>
    </source>
</evidence>
<dbReference type="GO" id="GO:0010824">
    <property type="term" value="P:regulation of centrosome duplication"/>
    <property type="evidence" value="ECO:0007669"/>
    <property type="project" value="TreeGrafter"/>
</dbReference>
<dbReference type="EMBL" id="CAJHNJ030000007">
    <property type="protein sequence ID" value="CAG9103004.1"/>
    <property type="molecule type" value="Genomic_DNA"/>
</dbReference>
<keyword evidence="1" id="KW-0175">Coiled coil</keyword>
<feature type="coiled-coil region" evidence="1">
    <location>
        <begin position="58"/>
        <end position="85"/>
    </location>
</feature>
<evidence type="ECO:0000256" key="1">
    <source>
        <dbReference type="SAM" id="Coils"/>
    </source>
</evidence>
<dbReference type="PANTHER" id="PTHR31540:SF1">
    <property type="entry name" value="CENTROSOMAL PROTEIN OF 131 KDA"/>
    <property type="match status" value="1"/>
</dbReference>